<dbReference type="PANTHER" id="PTHR10629:SF52">
    <property type="entry name" value="DNA (CYTOSINE-5)-METHYLTRANSFERASE 1"/>
    <property type="match status" value="1"/>
</dbReference>
<evidence type="ECO:0000256" key="4">
    <source>
        <dbReference type="ARBA" id="ARBA00022691"/>
    </source>
</evidence>
<gene>
    <name evidence="8" type="ORF">JOF53_006594</name>
</gene>
<comment type="caution">
    <text evidence="8">The sequence shown here is derived from an EMBL/GenBank/DDBJ whole genome shotgun (WGS) entry which is preliminary data.</text>
</comment>
<evidence type="ECO:0000256" key="5">
    <source>
        <dbReference type="ARBA" id="ARBA00022747"/>
    </source>
</evidence>
<name>A0ABS5ANA9_9PSEU</name>
<dbReference type="PRINTS" id="PR00105">
    <property type="entry name" value="C5METTRFRASE"/>
</dbReference>
<evidence type="ECO:0000313" key="9">
    <source>
        <dbReference type="Proteomes" id="UP001519363"/>
    </source>
</evidence>
<accession>A0ABS5ANA9</accession>
<dbReference type="EMBL" id="JAGIOO010000001">
    <property type="protein sequence ID" value="MBP2477722.1"/>
    <property type="molecule type" value="Genomic_DNA"/>
</dbReference>
<dbReference type="InterPro" id="IPR029063">
    <property type="entry name" value="SAM-dependent_MTases_sf"/>
</dbReference>
<proteinExistence type="inferred from homology"/>
<sequence>MSMRAGRVVDLFSGGGGMSCGFHAHPAFEMVGAADVETGKPSTGHGALGCNATYSENIGVEPLAVDLGKIAPDELAAKVMPAGVNELEILLACPPCTGFSRAVSNNWVEDDPRNSLVAHVADFVAELRPKILMMENVPQLITGSFRQHFAALRAQLSTMGYTVHASSHRLADFGLPQLRERALVIAVHKNLPLRTLEDLWQGYGVNPQATTVRRAIGHLPAVVSGEEHPEDSNHTSTKLVGESLERIKAIPHDGGSWPDLLGDSKKEKYLIPSMWKAVNIGRLNSYRDVYGRMAWDRPAPTIKRECSHVGNGRYAHPVQDRQCTVRELAILNGFPATYRFVGASRKNLYRQIGDAVPPLISYQLAWVAHWIMTGTRPDIEQIILSDTSLAIEDLECRQGVGDQLTLV</sequence>
<dbReference type="InterPro" id="IPR001525">
    <property type="entry name" value="C5_MeTfrase"/>
</dbReference>
<dbReference type="GO" id="GO:0003886">
    <property type="term" value="F:DNA (cytosine-5-)-methyltransferase activity"/>
    <property type="evidence" value="ECO:0007669"/>
    <property type="project" value="UniProtKB-EC"/>
</dbReference>
<comment type="similarity">
    <text evidence="6 7">Belongs to the class I-like SAM-binding methyltransferase superfamily. C5-methyltransferase family.</text>
</comment>
<feature type="active site" evidence="6">
    <location>
        <position position="96"/>
    </location>
</feature>
<evidence type="ECO:0000256" key="6">
    <source>
        <dbReference type="PROSITE-ProRule" id="PRU01016"/>
    </source>
</evidence>
<evidence type="ECO:0000256" key="3">
    <source>
        <dbReference type="ARBA" id="ARBA00022679"/>
    </source>
</evidence>
<dbReference type="PROSITE" id="PS51679">
    <property type="entry name" value="SAM_MT_C5"/>
    <property type="match status" value="1"/>
</dbReference>
<keyword evidence="9" id="KW-1185">Reference proteome</keyword>
<dbReference type="Gene3D" id="3.90.120.10">
    <property type="entry name" value="DNA Methylase, subunit A, domain 2"/>
    <property type="match status" value="1"/>
</dbReference>
<dbReference type="PANTHER" id="PTHR10629">
    <property type="entry name" value="CYTOSINE-SPECIFIC METHYLTRANSFERASE"/>
    <property type="match status" value="1"/>
</dbReference>
<evidence type="ECO:0000256" key="1">
    <source>
        <dbReference type="ARBA" id="ARBA00011975"/>
    </source>
</evidence>
<keyword evidence="5" id="KW-0680">Restriction system</keyword>
<dbReference type="Gene3D" id="3.40.50.150">
    <property type="entry name" value="Vaccinia Virus protein VP39"/>
    <property type="match status" value="1"/>
</dbReference>
<dbReference type="EC" id="2.1.1.37" evidence="1"/>
<evidence type="ECO:0000313" key="8">
    <source>
        <dbReference type="EMBL" id="MBP2477722.1"/>
    </source>
</evidence>
<keyword evidence="2 6" id="KW-0489">Methyltransferase</keyword>
<evidence type="ECO:0000256" key="2">
    <source>
        <dbReference type="ARBA" id="ARBA00022603"/>
    </source>
</evidence>
<dbReference type="NCBIfam" id="TIGR00675">
    <property type="entry name" value="dcm"/>
    <property type="match status" value="1"/>
</dbReference>
<organism evidence="8 9">
    <name type="scientific">Crossiella equi</name>
    <dbReference type="NCBI Taxonomy" id="130796"/>
    <lineage>
        <taxon>Bacteria</taxon>
        <taxon>Bacillati</taxon>
        <taxon>Actinomycetota</taxon>
        <taxon>Actinomycetes</taxon>
        <taxon>Pseudonocardiales</taxon>
        <taxon>Pseudonocardiaceae</taxon>
        <taxon>Crossiella</taxon>
    </lineage>
</organism>
<keyword evidence="4 6" id="KW-0949">S-adenosyl-L-methionine</keyword>
<keyword evidence="3 6" id="KW-0808">Transferase</keyword>
<dbReference type="Proteomes" id="UP001519363">
    <property type="component" value="Unassembled WGS sequence"/>
</dbReference>
<dbReference type="GO" id="GO:0032259">
    <property type="term" value="P:methylation"/>
    <property type="evidence" value="ECO:0007669"/>
    <property type="project" value="UniProtKB-KW"/>
</dbReference>
<reference evidence="8 9" key="1">
    <citation type="submission" date="2021-03" db="EMBL/GenBank/DDBJ databases">
        <title>Sequencing the genomes of 1000 actinobacteria strains.</title>
        <authorList>
            <person name="Klenk H.-P."/>
        </authorList>
    </citation>
    <scope>NUCLEOTIDE SEQUENCE [LARGE SCALE GENOMIC DNA]</scope>
    <source>
        <strain evidence="8 9">DSM 44580</strain>
    </source>
</reference>
<dbReference type="Pfam" id="PF00145">
    <property type="entry name" value="DNA_methylase"/>
    <property type="match status" value="1"/>
</dbReference>
<protein>
    <recommendedName>
        <fullName evidence="1">DNA (cytosine-5-)-methyltransferase</fullName>
        <ecNumber evidence="1">2.1.1.37</ecNumber>
    </recommendedName>
</protein>
<dbReference type="InterPro" id="IPR050390">
    <property type="entry name" value="C5-Methyltransferase"/>
</dbReference>
<dbReference type="SUPFAM" id="SSF53335">
    <property type="entry name" value="S-adenosyl-L-methionine-dependent methyltransferases"/>
    <property type="match status" value="1"/>
</dbReference>
<evidence type="ECO:0000256" key="7">
    <source>
        <dbReference type="RuleBase" id="RU000416"/>
    </source>
</evidence>